<evidence type="ECO:0000313" key="2">
    <source>
        <dbReference type="Proteomes" id="UP000324585"/>
    </source>
</evidence>
<gene>
    <name evidence="1" type="ORF">FVE85_9585</name>
</gene>
<dbReference type="AlphaFoldDB" id="A0A5J4YJ39"/>
<dbReference type="EMBL" id="VRMN01000026">
    <property type="protein sequence ID" value="KAA8490477.1"/>
    <property type="molecule type" value="Genomic_DNA"/>
</dbReference>
<dbReference type="Proteomes" id="UP000324585">
    <property type="component" value="Unassembled WGS sequence"/>
</dbReference>
<comment type="caution">
    <text evidence="1">The sequence shown here is derived from an EMBL/GenBank/DDBJ whole genome shotgun (WGS) entry which is preliminary data.</text>
</comment>
<evidence type="ECO:0000313" key="1">
    <source>
        <dbReference type="EMBL" id="KAA8490477.1"/>
    </source>
</evidence>
<accession>A0A5J4YJ39</accession>
<organism evidence="1 2">
    <name type="scientific">Porphyridium purpureum</name>
    <name type="common">Red alga</name>
    <name type="synonym">Porphyridium cruentum</name>
    <dbReference type="NCBI Taxonomy" id="35688"/>
    <lineage>
        <taxon>Eukaryota</taxon>
        <taxon>Rhodophyta</taxon>
        <taxon>Bangiophyceae</taxon>
        <taxon>Porphyridiales</taxon>
        <taxon>Porphyridiaceae</taxon>
        <taxon>Porphyridium</taxon>
    </lineage>
</organism>
<protein>
    <submittedName>
        <fullName evidence="1">Uncharacterized protein</fullName>
    </submittedName>
</protein>
<reference evidence="2" key="1">
    <citation type="journal article" date="2019" name="Nat. Commun.">
        <title>Expansion of phycobilisome linker gene families in mesophilic red algae.</title>
        <authorList>
            <person name="Lee J."/>
            <person name="Kim D."/>
            <person name="Bhattacharya D."/>
            <person name="Yoon H.S."/>
        </authorList>
    </citation>
    <scope>NUCLEOTIDE SEQUENCE [LARGE SCALE GENOMIC DNA]</scope>
    <source>
        <strain evidence="2">CCMP 1328</strain>
    </source>
</reference>
<keyword evidence="2" id="KW-1185">Reference proteome</keyword>
<name>A0A5J4YJ39_PORPP</name>
<proteinExistence type="predicted"/>
<sequence length="59" mass="6502">MSAHLRDRSNIDTWLDCGDASYTLGHAGMDITTLTVSDGFYLSSYHLLRVHAFGLQASI</sequence>